<comment type="caution">
    <text evidence="1">The sequence shown here is derived from an EMBL/GenBank/DDBJ whole genome shotgun (WGS) entry which is preliminary data.</text>
</comment>
<proteinExistence type="predicted"/>
<keyword evidence="2" id="KW-1185">Reference proteome</keyword>
<name>A0A812UA32_9DINO</name>
<dbReference type="EMBL" id="CAJNDS010002701">
    <property type="protein sequence ID" value="CAE7567761.1"/>
    <property type="molecule type" value="Genomic_DNA"/>
</dbReference>
<sequence>MDAQMGDVGLGWRTLLKLSRSCSSMEDRVQVGNESEIEALYAVAEGWGKHCDWLAALLPSPAYAVVKQRHGEEHGNFQALRVEGANSMDVWDVLQLTMPTVDDFSQGTANLLCSFRRPWMFFMPENLKALLDEKELSPSGEVNVFCAGRMACQTRRALAAPRLHQPLWPPLCGGRVEDICHANLTQPVAIHAPNLRALHGLQAAFYHGWAFRCPQPLRVAGRLPVGRGNPPRVAILIGSLLRGLHMSRKLLSNLFLDWRLHYWVFIYTSPLVVTGKNDVCGRLLNEIVSQSPRIKVQIRFATRAENLQEQEFERAVSSRHMRQWYKLQQSYQMMQAHEQKHGREFDLVLKMRTDMTLMEPIDLSSFPDVLTSRVIYSFTDLLFLSRRDVAHSLLGDVTKKMASFAGDQRRLYPLDFARVLRRGLGDGLRLQMFPDVGSTELREAIQENKFLRAQGWLRRFKHELMAAQEAAVQGEDVPTFTGHWRFRPDTWQYQAWKRDGRLAPDKQMCSVTRWFYLIHRTDPEITIQEWPHVKGRKILRLFPERFASNCNCEPPHCWPMAWGPAPEGLLEGVDWIQTPSTGVWLSLRAKQVGGEPGNHTNASKPSME</sequence>
<accession>A0A812UA32</accession>
<dbReference type="OrthoDB" id="10459222at2759"/>
<reference evidence="1" key="1">
    <citation type="submission" date="2021-02" db="EMBL/GenBank/DDBJ databases">
        <authorList>
            <person name="Dougan E. K."/>
            <person name="Rhodes N."/>
            <person name="Thang M."/>
            <person name="Chan C."/>
        </authorList>
    </citation>
    <scope>NUCLEOTIDE SEQUENCE</scope>
</reference>
<dbReference type="Proteomes" id="UP000604046">
    <property type="component" value="Unassembled WGS sequence"/>
</dbReference>
<gene>
    <name evidence="1" type="ORF">SNAT2548_LOCUS32218</name>
</gene>
<evidence type="ECO:0000313" key="2">
    <source>
        <dbReference type="Proteomes" id="UP000604046"/>
    </source>
</evidence>
<organism evidence="1 2">
    <name type="scientific">Symbiodinium natans</name>
    <dbReference type="NCBI Taxonomy" id="878477"/>
    <lineage>
        <taxon>Eukaryota</taxon>
        <taxon>Sar</taxon>
        <taxon>Alveolata</taxon>
        <taxon>Dinophyceae</taxon>
        <taxon>Suessiales</taxon>
        <taxon>Symbiodiniaceae</taxon>
        <taxon>Symbiodinium</taxon>
    </lineage>
</organism>
<protein>
    <submittedName>
        <fullName evidence="1">Uncharacterized protein</fullName>
    </submittedName>
</protein>
<dbReference type="AlphaFoldDB" id="A0A812UA32"/>
<evidence type="ECO:0000313" key="1">
    <source>
        <dbReference type="EMBL" id="CAE7567761.1"/>
    </source>
</evidence>